<reference evidence="2 3" key="1">
    <citation type="submission" date="2018-08" db="EMBL/GenBank/DDBJ databases">
        <title>Whole Genome Sequence of the Moderate Halophilic Marine Bacterium Marinobacter litoralis Sw-45.</title>
        <authorList>
            <person name="Musa H."/>
        </authorList>
    </citation>
    <scope>NUCLEOTIDE SEQUENCE [LARGE SCALE GENOMIC DNA]</scope>
    <source>
        <strain evidence="2 3">Sw-45</strain>
    </source>
</reference>
<dbReference type="InterPro" id="IPR050585">
    <property type="entry name" value="Xaa-Pro_dipeptidyl-ppase/CocE"/>
</dbReference>
<accession>A0A3M2RHW6</accession>
<protein>
    <submittedName>
        <fullName evidence="2">Prolyl oligopeptidase family protein</fullName>
    </submittedName>
</protein>
<dbReference type="AlphaFoldDB" id="A0A3M2RHW6"/>
<dbReference type="SUPFAM" id="SSF53474">
    <property type="entry name" value="alpha/beta-Hydrolases"/>
    <property type="match status" value="1"/>
</dbReference>
<dbReference type="Proteomes" id="UP000265903">
    <property type="component" value="Unassembled WGS sequence"/>
</dbReference>
<feature type="domain" description="Peptidase S9 prolyl oligopeptidase catalytic" evidence="1">
    <location>
        <begin position="412"/>
        <end position="616"/>
    </location>
</feature>
<sequence length="622" mass="69149">MISFIETPRTPVSFSESELISAREACAGARQYAELRVSGGGLFWLATEPEDGFVSLWRFDGQRSERLNTGDSIRSRLNGYGGGAYAVTSEFVCWVSEEQCLWSMNLKSGQRQLLVRDPDSTWGGLTPDPLRMRWIAVREKRGEQDLVAVDFFGRLTVLDDQFDFYGAPAVCQDGQQIAWTGWFSPHMPWDQSWVCLAELESSGQPVNVAKAEPPGGGSVQQPQFVAQSLWVVSDHGNWWQPYRVLRQDGKLHWLPALSSSTDHANAPWQLAEKHACPLPGGGWARVRYRQGIGELWLEQKGEIRQIASAYTDFRDLVVSGDDLYCVARRPDLSDTILRLNLLAGQQAQPLFSAPVPLGGKSCVWPESIVLPSGGEHPHALQGFLYLPEHPVEKPPLILIAHGGPTSAAYATFNPQAQFWCQRGFAVAEVNYTGSTGFGREFRQALAGQWGETDVGDMFRMKAALSDAGLVDPNRVFVQGRSSGGYTALMSAIQPEQRLSGLASLYGVTDPLTLKAATHRFESGYLDWLLGEPGPKGHRWQTRTPARLARQIACPSLFFQGGRDRVVVPEQTLSMVKALKETGQQAELVWFDEEEHGFRTLESQVKVLDTLWLFYSALARRRC</sequence>
<proteinExistence type="predicted"/>
<dbReference type="Pfam" id="PF00326">
    <property type="entry name" value="Peptidase_S9"/>
    <property type="match status" value="1"/>
</dbReference>
<dbReference type="PANTHER" id="PTHR43056">
    <property type="entry name" value="PEPTIDASE S9 PROLYL OLIGOPEPTIDASE"/>
    <property type="match status" value="1"/>
</dbReference>
<dbReference type="InterPro" id="IPR001375">
    <property type="entry name" value="Peptidase_S9_cat"/>
</dbReference>
<dbReference type="OrthoDB" id="4269629at2"/>
<evidence type="ECO:0000259" key="1">
    <source>
        <dbReference type="Pfam" id="PF00326"/>
    </source>
</evidence>
<organism evidence="2 3">
    <name type="scientific">Marinobacter litoralis</name>
    <dbReference type="NCBI Taxonomy" id="187981"/>
    <lineage>
        <taxon>Bacteria</taxon>
        <taxon>Pseudomonadati</taxon>
        <taxon>Pseudomonadota</taxon>
        <taxon>Gammaproteobacteria</taxon>
        <taxon>Pseudomonadales</taxon>
        <taxon>Marinobacteraceae</taxon>
        <taxon>Marinobacter</taxon>
    </lineage>
</organism>
<dbReference type="Gene3D" id="3.40.50.1820">
    <property type="entry name" value="alpha/beta hydrolase"/>
    <property type="match status" value="1"/>
</dbReference>
<dbReference type="PANTHER" id="PTHR43056:SF5">
    <property type="entry name" value="PEPTIDASE S9 PROLYL OLIGOPEPTIDASE CATALYTIC DOMAIN-CONTAINING PROTEIN"/>
    <property type="match status" value="1"/>
</dbReference>
<evidence type="ECO:0000313" key="3">
    <source>
        <dbReference type="Proteomes" id="UP000265903"/>
    </source>
</evidence>
<dbReference type="EMBL" id="QMDL01000002">
    <property type="protein sequence ID" value="RMJ04505.1"/>
    <property type="molecule type" value="Genomic_DNA"/>
</dbReference>
<dbReference type="SUPFAM" id="SSF82171">
    <property type="entry name" value="DPP6 N-terminal domain-like"/>
    <property type="match status" value="1"/>
</dbReference>
<dbReference type="GO" id="GO:0006508">
    <property type="term" value="P:proteolysis"/>
    <property type="evidence" value="ECO:0007669"/>
    <property type="project" value="InterPro"/>
</dbReference>
<dbReference type="InterPro" id="IPR029058">
    <property type="entry name" value="AB_hydrolase_fold"/>
</dbReference>
<evidence type="ECO:0000313" key="2">
    <source>
        <dbReference type="EMBL" id="RMJ04505.1"/>
    </source>
</evidence>
<dbReference type="GO" id="GO:0008236">
    <property type="term" value="F:serine-type peptidase activity"/>
    <property type="evidence" value="ECO:0007669"/>
    <property type="project" value="InterPro"/>
</dbReference>
<comment type="caution">
    <text evidence="2">The sequence shown here is derived from an EMBL/GenBank/DDBJ whole genome shotgun (WGS) entry which is preliminary data.</text>
</comment>
<name>A0A3M2RHW6_9GAMM</name>
<gene>
    <name evidence="2" type="ORF">DOQ08_01828</name>
</gene>
<keyword evidence="3" id="KW-1185">Reference proteome</keyword>